<dbReference type="GO" id="GO:0051266">
    <property type="term" value="F:sirohydrochlorin ferrochelatase activity"/>
    <property type="evidence" value="ECO:0007669"/>
    <property type="project" value="UniProtKB-EC"/>
</dbReference>
<evidence type="ECO:0000256" key="2">
    <source>
        <dbReference type="ARBA" id="ARBA00005879"/>
    </source>
</evidence>
<dbReference type="NCBIfam" id="NF007922">
    <property type="entry name" value="PRK10637.1"/>
    <property type="match status" value="1"/>
</dbReference>
<dbReference type="Pfam" id="PF13241">
    <property type="entry name" value="NAD_binding_7"/>
    <property type="match status" value="1"/>
</dbReference>
<dbReference type="NCBIfam" id="TIGR01469">
    <property type="entry name" value="cobA_cysG_Cterm"/>
    <property type="match status" value="1"/>
</dbReference>
<dbReference type="InterPro" id="IPR006367">
    <property type="entry name" value="Sirohaem_synthase_N"/>
</dbReference>
<dbReference type="GO" id="GO:0043115">
    <property type="term" value="F:precorrin-2 dehydrogenase activity"/>
    <property type="evidence" value="ECO:0007669"/>
    <property type="project" value="UniProtKB-EC"/>
</dbReference>
<dbReference type="EC" id="4.99.1.4" evidence="17"/>
<dbReference type="NCBIfam" id="NF004790">
    <property type="entry name" value="PRK06136.1"/>
    <property type="match status" value="1"/>
</dbReference>
<dbReference type="Gene3D" id="3.30.160.110">
    <property type="entry name" value="Siroheme synthase, domain 2"/>
    <property type="match status" value="1"/>
</dbReference>
<dbReference type="PANTHER" id="PTHR45790:SF3">
    <property type="entry name" value="S-ADENOSYL-L-METHIONINE-DEPENDENT UROPORPHYRINOGEN III METHYLTRANSFERASE, CHLOROPLASTIC"/>
    <property type="match status" value="1"/>
</dbReference>
<dbReference type="InterPro" id="IPR050161">
    <property type="entry name" value="Siro_Cobalamin_biosynth"/>
</dbReference>
<dbReference type="PROSITE" id="PS00839">
    <property type="entry name" value="SUMT_1"/>
    <property type="match status" value="1"/>
</dbReference>
<comment type="pathway">
    <text evidence="1">Porphyrin-containing compound metabolism; siroheme biosynthesis; sirohydrochlorin from precorrin-2: step 1/1.</text>
</comment>
<evidence type="ECO:0000256" key="6">
    <source>
        <dbReference type="ARBA" id="ARBA00022691"/>
    </source>
</evidence>
<keyword evidence="4 14" id="KW-0489">Methyltransferase</keyword>
<keyword evidence="3" id="KW-0169">Cobalamin biosynthesis</keyword>
<evidence type="ECO:0000256" key="4">
    <source>
        <dbReference type="ARBA" id="ARBA00022603"/>
    </source>
</evidence>
<evidence type="ECO:0000313" key="17">
    <source>
        <dbReference type="EMBL" id="MCP8940881.1"/>
    </source>
</evidence>
<evidence type="ECO:0000256" key="10">
    <source>
        <dbReference type="ARBA" id="ARBA00023244"/>
    </source>
</evidence>
<dbReference type="InterPro" id="IPR035996">
    <property type="entry name" value="4pyrrol_Methylase_sf"/>
</dbReference>
<dbReference type="RefSeq" id="WP_254746137.1">
    <property type="nucleotide sequence ID" value="NZ_JANCLU010000029.1"/>
</dbReference>
<dbReference type="SUPFAM" id="SSF75615">
    <property type="entry name" value="Siroheme synthase middle domains-like"/>
    <property type="match status" value="1"/>
</dbReference>
<dbReference type="InterPro" id="IPR006366">
    <property type="entry name" value="CobA/CysG_C"/>
</dbReference>
<dbReference type="InterPro" id="IPR014776">
    <property type="entry name" value="4pyrrole_Mease_sub2"/>
</dbReference>
<feature type="domain" description="Siroheme synthase central" evidence="16">
    <location>
        <begin position="148"/>
        <end position="175"/>
    </location>
</feature>
<comment type="catalytic activity">
    <reaction evidence="13">
        <text>precorrin-2 + NAD(+) = sirohydrochlorin + NADH + 2 H(+)</text>
        <dbReference type="Rhea" id="RHEA:15613"/>
        <dbReference type="ChEBI" id="CHEBI:15378"/>
        <dbReference type="ChEBI" id="CHEBI:57540"/>
        <dbReference type="ChEBI" id="CHEBI:57945"/>
        <dbReference type="ChEBI" id="CHEBI:58351"/>
        <dbReference type="ChEBI" id="CHEBI:58827"/>
        <dbReference type="EC" id="1.3.1.76"/>
    </reaction>
</comment>
<dbReference type="GO" id="GO:0004851">
    <property type="term" value="F:uroporphyrin-III C-methyltransferase activity"/>
    <property type="evidence" value="ECO:0007669"/>
    <property type="project" value="UniProtKB-EC"/>
</dbReference>
<accession>A0ABT1LIV5</accession>
<keyword evidence="7 17" id="KW-0560">Oxidoreductase</keyword>
<dbReference type="Gene3D" id="3.40.50.720">
    <property type="entry name" value="NAD(P)-binding Rossmann-like Domain"/>
    <property type="match status" value="1"/>
</dbReference>
<dbReference type="InterPro" id="IPR012409">
    <property type="entry name" value="Sirohaem_synth"/>
</dbReference>
<dbReference type="EC" id="1.3.1.76" evidence="17"/>
<name>A0ABT1LIV5_9HYPH</name>
<keyword evidence="8" id="KW-0520">NAD</keyword>
<dbReference type="InterPro" id="IPR014777">
    <property type="entry name" value="4pyrrole_Mease_sub1"/>
</dbReference>
<dbReference type="InterPro" id="IPR000878">
    <property type="entry name" value="4pyrrol_Mease"/>
</dbReference>
<keyword evidence="5 14" id="KW-0808">Transferase</keyword>
<sequence length="495" mass="52103">MSRAHPPSEARQPSTDRPARIEALATLPLFHKVAGRRVVLAGASEGVAWKAELLAAAGAEVELYAPRGVAALDAMVDGRGEGEPGGIRFVADRWTPAALNGAALAIADLETDAEAEAFARAARAAGAPVNIVDKPRFCDFQFGSVVNRSPLVIAISTDGAAPVFGQAVRARIEAMIPLGFRRWAEAAKAWRPLIAALELPFRSRRAFWERFTATALAAPDRVPGEADRGRLLALAERLSASPPLGSVAFVGAGPGDPELVTMKAVRLLQSADVVLYDDLVSPEILELSRREAERIAVGKRGYRLSCRQGDITSLIVELASQGKRVVRLKGGDPGIFGRLAEELAEVRAAGIPFEVAPGITAASGAAASLGMSLTHRGEARRVQYITAHARDGSLPSDLNWAALADPLATTVVYMGVHMAQPLLGRLLEAGLPAETPVALVESATRAEERVVRGVASSLPALVAELAPRGPCLMVIGAVAAHADPRERAERLGPDV</sequence>
<comment type="similarity">
    <text evidence="2 14">Belongs to the precorrin methyltransferase family.</text>
</comment>
<evidence type="ECO:0000256" key="13">
    <source>
        <dbReference type="ARBA" id="ARBA00047561"/>
    </source>
</evidence>
<evidence type="ECO:0000256" key="7">
    <source>
        <dbReference type="ARBA" id="ARBA00023002"/>
    </source>
</evidence>
<dbReference type="Pfam" id="PF00590">
    <property type="entry name" value="TP_methylase"/>
    <property type="match status" value="1"/>
</dbReference>
<dbReference type="PIRSF" id="PIRSF036426">
    <property type="entry name" value="Sirohaem_synth"/>
    <property type="match status" value="1"/>
</dbReference>
<dbReference type="EC" id="2.1.1.107" evidence="17"/>
<feature type="domain" description="Tetrapyrrole methylase" evidence="15">
    <location>
        <begin position="247"/>
        <end position="458"/>
    </location>
</feature>
<dbReference type="InterPro" id="IPR028281">
    <property type="entry name" value="Sirohaem_synthase_central"/>
</dbReference>
<evidence type="ECO:0000256" key="14">
    <source>
        <dbReference type="RuleBase" id="RU003960"/>
    </source>
</evidence>
<evidence type="ECO:0000256" key="3">
    <source>
        <dbReference type="ARBA" id="ARBA00022573"/>
    </source>
</evidence>
<dbReference type="SUPFAM" id="SSF51735">
    <property type="entry name" value="NAD(P)-binding Rossmann-fold domains"/>
    <property type="match status" value="1"/>
</dbReference>
<dbReference type="SUPFAM" id="SSF53790">
    <property type="entry name" value="Tetrapyrrole methylase"/>
    <property type="match status" value="1"/>
</dbReference>
<keyword evidence="18" id="KW-1185">Reference proteome</keyword>
<keyword evidence="6" id="KW-0949">S-adenosyl-L-methionine</keyword>
<protein>
    <submittedName>
        <fullName evidence="17">Siroheme synthase CysG</fullName>
        <ecNumber evidence="17">1.3.1.76</ecNumber>
        <ecNumber evidence="17">2.1.1.107</ecNumber>
        <ecNumber evidence="17">4.99.1.4</ecNumber>
    </submittedName>
</protein>
<dbReference type="Gene3D" id="3.30.950.10">
    <property type="entry name" value="Methyltransferase, Cobalt-precorrin-4 Transmethylase, Domain 2"/>
    <property type="match status" value="1"/>
</dbReference>
<dbReference type="CDD" id="cd11642">
    <property type="entry name" value="SUMT"/>
    <property type="match status" value="1"/>
</dbReference>
<evidence type="ECO:0000256" key="12">
    <source>
        <dbReference type="ARBA" id="ARBA00025705"/>
    </source>
</evidence>
<evidence type="ECO:0000256" key="1">
    <source>
        <dbReference type="ARBA" id="ARBA00005010"/>
    </source>
</evidence>
<evidence type="ECO:0000259" key="16">
    <source>
        <dbReference type="Pfam" id="PF14824"/>
    </source>
</evidence>
<dbReference type="Proteomes" id="UP001205890">
    <property type="component" value="Unassembled WGS sequence"/>
</dbReference>
<keyword evidence="10" id="KW-0627">Porphyrin biosynthesis</keyword>
<keyword evidence="11" id="KW-0511">Multifunctional enzyme</keyword>
<reference evidence="17 18" key="1">
    <citation type="submission" date="2022-07" db="EMBL/GenBank/DDBJ databases">
        <authorList>
            <person name="Li W.-J."/>
            <person name="Deng Q.-Q."/>
        </authorList>
    </citation>
    <scope>NUCLEOTIDE SEQUENCE [LARGE SCALE GENOMIC DNA]</scope>
    <source>
        <strain evidence="17 18">SYSU M60028</strain>
    </source>
</reference>
<dbReference type="PROSITE" id="PS00840">
    <property type="entry name" value="SUMT_2"/>
    <property type="match status" value="1"/>
</dbReference>
<evidence type="ECO:0000256" key="11">
    <source>
        <dbReference type="ARBA" id="ARBA00023268"/>
    </source>
</evidence>
<evidence type="ECO:0000256" key="5">
    <source>
        <dbReference type="ARBA" id="ARBA00022679"/>
    </source>
</evidence>
<dbReference type="GO" id="GO:0032259">
    <property type="term" value="P:methylation"/>
    <property type="evidence" value="ECO:0007669"/>
    <property type="project" value="UniProtKB-KW"/>
</dbReference>
<comment type="pathway">
    <text evidence="12">Porphyrin-containing compound metabolism; siroheme biosynthesis; precorrin-2 from uroporphyrinogen III: step 1/1.</text>
</comment>
<evidence type="ECO:0000256" key="8">
    <source>
        <dbReference type="ARBA" id="ARBA00023027"/>
    </source>
</evidence>
<keyword evidence="9 17" id="KW-0456">Lyase</keyword>
<dbReference type="PANTHER" id="PTHR45790">
    <property type="entry name" value="SIROHEME SYNTHASE-RELATED"/>
    <property type="match status" value="1"/>
</dbReference>
<evidence type="ECO:0000256" key="9">
    <source>
        <dbReference type="ARBA" id="ARBA00023239"/>
    </source>
</evidence>
<evidence type="ECO:0000259" key="15">
    <source>
        <dbReference type="Pfam" id="PF00590"/>
    </source>
</evidence>
<gene>
    <name evidence="17" type="primary">cysG</name>
    <name evidence="17" type="ORF">NK718_20330</name>
</gene>
<evidence type="ECO:0000313" key="18">
    <source>
        <dbReference type="Proteomes" id="UP001205890"/>
    </source>
</evidence>
<dbReference type="EMBL" id="JANCLU010000029">
    <property type="protein sequence ID" value="MCP8940881.1"/>
    <property type="molecule type" value="Genomic_DNA"/>
</dbReference>
<dbReference type="Pfam" id="PF14824">
    <property type="entry name" value="Sirohm_synth_M"/>
    <property type="match status" value="1"/>
</dbReference>
<organism evidence="17 18">
    <name type="scientific">Alsobacter ponti</name>
    <dbReference type="NCBI Taxonomy" id="2962936"/>
    <lineage>
        <taxon>Bacteria</taxon>
        <taxon>Pseudomonadati</taxon>
        <taxon>Pseudomonadota</taxon>
        <taxon>Alphaproteobacteria</taxon>
        <taxon>Hyphomicrobiales</taxon>
        <taxon>Alsobacteraceae</taxon>
        <taxon>Alsobacter</taxon>
    </lineage>
</organism>
<proteinExistence type="inferred from homology"/>
<comment type="caution">
    <text evidence="17">The sequence shown here is derived from an EMBL/GenBank/DDBJ whole genome shotgun (WGS) entry which is preliminary data.</text>
</comment>
<dbReference type="InterPro" id="IPR003043">
    <property type="entry name" value="Uropor_MeTrfase_CS"/>
</dbReference>
<dbReference type="InterPro" id="IPR036291">
    <property type="entry name" value="NAD(P)-bd_dom_sf"/>
</dbReference>
<dbReference type="Gene3D" id="3.40.1010.10">
    <property type="entry name" value="Cobalt-precorrin-4 Transmethylase, Domain 1"/>
    <property type="match status" value="1"/>
</dbReference>
<dbReference type="NCBIfam" id="TIGR01470">
    <property type="entry name" value="cysG_Nterm"/>
    <property type="match status" value="1"/>
</dbReference>